<accession>A0A1V8TFS4</accession>
<organism evidence="1 2">
    <name type="scientific">Cryoendolithus antarcticus</name>
    <dbReference type="NCBI Taxonomy" id="1507870"/>
    <lineage>
        <taxon>Eukaryota</taxon>
        <taxon>Fungi</taxon>
        <taxon>Dikarya</taxon>
        <taxon>Ascomycota</taxon>
        <taxon>Pezizomycotina</taxon>
        <taxon>Dothideomycetes</taxon>
        <taxon>Dothideomycetidae</taxon>
        <taxon>Cladosporiales</taxon>
        <taxon>Cladosporiaceae</taxon>
        <taxon>Cryoendolithus</taxon>
    </lineage>
</organism>
<name>A0A1V8TFS4_9PEZI</name>
<dbReference type="InParanoid" id="A0A1V8TFS4"/>
<evidence type="ECO:0008006" key="3">
    <source>
        <dbReference type="Google" id="ProtNLM"/>
    </source>
</evidence>
<keyword evidence="2" id="KW-1185">Reference proteome</keyword>
<dbReference type="EMBL" id="NAJO01000009">
    <property type="protein sequence ID" value="OQO10091.1"/>
    <property type="molecule type" value="Genomic_DNA"/>
</dbReference>
<evidence type="ECO:0000313" key="1">
    <source>
        <dbReference type="EMBL" id="OQO10091.1"/>
    </source>
</evidence>
<proteinExistence type="predicted"/>
<dbReference type="AlphaFoldDB" id="A0A1V8TFS4"/>
<reference evidence="2" key="1">
    <citation type="submission" date="2017-03" db="EMBL/GenBank/DDBJ databases">
        <title>Genomes of endolithic fungi from Antarctica.</title>
        <authorList>
            <person name="Coleine C."/>
            <person name="Masonjones S."/>
            <person name="Stajich J.E."/>
        </authorList>
    </citation>
    <scope>NUCLEOTIDE SEQUENCE [LARGE SCALE GENOMIC DNA]</scope>
    <source>
        <strain evidence="2">CCFEE 5527</strain>
    </source>
</reference>
<gene>
    <name evidence="1" type="ORF">B0A48_04448</name>
</gene>
<dbReference type="Proteomes" id="UP000192596">
    <property type="component" value="Unassembled WGS sequence"/>
</dbReference>
<protein>
    <recommendedName>
        <fullName evidence="3">F-box domain-containing protein</fullName>
    </recommendedName>
</protein>
<sequence length="165" mass="18562">MATQVSSPTLLTLPKELRLEIYTILYPPTPSESPFPLSPLSYNLLRTSKQIYLECLSTYIACYNDFYSASKFTLSVYGSSDTGPEIEQQIKSISEKDFNRITNLTITVRPTLGDSSEPNNGSRNPENNWIFTLVHPYGGWRITRPRGPPGKFVPGAVDFATFTWI</sequence>
<comment type="caution">
    <text evidence="1">The sequence shown here is derived from an EMBL/GenBank/DDBJ whole genome shotgun (WGS) entry which is preliminary data.</text>
</comment>
<evidence type="ECO:0000313" key="2">
    <source>
        <dbReference type="Proteomes" id="UP000192596"/>
    </source>
</evidence>